<dbReference type="Proteomes" id="UP000006906">
    <property type="component" value="Chromosome 4"/>
</dbReference>
<dbReference type="InParanoid" id="A0A2K3DUW2"/>
<accession>A0A2K3DUW2</accession>
<dbReference type="EMBL" id="CM008965">
    <property type="protein sequence ID" value="PNW84315.1"/>
    <property type="molecule type" value="Genomic_DNA"/>
</dbReference>
<feature type="compositionally biased region" description="Gly residues" evidence="1">
    <location>
        <begin position="404"/>
        <end position="421"/>
    </location>
</feature>
<dbReference type="GeneID" id="5717831"/>
<dbReference type="KEGG" id="cre:CHLRE_04g229398v5"/>
<gene>
    <name evidence="2" type="ORF">CHLRE_04g229398v5</name>
</gene>
<reference evidence="2 3" key="1">
    <citation type="journal article" date="2007" name="Science">
        <title>The Chlamydomonas genome reveals the evolution of key animal and plant functions.</title>
        <authorList>
            <person name="Merchant S.S."/>
            <person name="Prochnik S.E."/>
            <person name="Vallon O."/>
            <person name="Harris E.H."/>
            <person name="Karpowicz S.J."/>
            <person name="Witman G.B."/>
            <person name="Terry A."/>
            <person name="Salamov A."/>
            <person name="Fritz-Laylin L.K."/>
            <person name="Marechal-Drouard L."/>
            <person name="Marshall W.F."/>
            <person name="Qu L.H."/>
            <person name="Nelson D.R."/>
            <person name="Sanderfoot A.A."/>
            <person name="Spalding M.H."/>
            <person name="Kapitonov V.V."/>
            <person name="Ren Q."/>
            <person name="Ferris P."/>
            <person name="Lindquist E."/>
            <person name="Shapiro H."/>
            <person name="Lucas S.M."/>
            <person name="Grimwood J."/>
            <person name="Schmutz J."/>
            <person name="Cardol P."/>
            <person name="Cerutti H."/>
            <person name="Chanfreau G."/>
            <person name="Chen C.L."/>
            <person name="Cognat V."/>
            <person name="Croft M.T."/>
            <person name="Dent R."/>
            <person name="Dutcher S."/>
            <person name="Fernandez E."/>
            <person name="Fukuzawa H."/>
            <person name="Gonzalez-Ballester D."/>
            <person name="Gonzalez-Halphen D."/>
            <person name="Hallmann A."/>
            <person name="Hanikenne M."/>
            <person name="Hippler M."/>
            <person name="Inwood W."/>
            <person name="Jabbari K."/>
            <person name="Kalanon M."/>
            <person name="Kuras R."/>
            <person name="Lefebvre P.A."/>
            <person name="Lemaire S.D."/>
            <person name="Lobanov A.V."/>
            <person name="Lohr M."/>
            <person name="Manuell A."/>
            <person name="Meier I."/>
            <person name="Mets L."/>
            <person name="Mittag M."/>
            <person name="Mittelmeier T."/>
            <person name="Moroney J.V."/>
            <person name="Moseley J."/>
            <person name="Napoli C."/>
            <person name="Nedelcu A.M."/>
            <person name="Niyogi K."/>
            <person name="Novoselov S.V."/>
            <person name="Paulsen I.T."/>
            <person name="Pazour G."/>
            <person name="Purton S."/>
            <person name="Ral J.P."/>
            <person name="Riano-Pachon D.M."/>
            <person name="Riekhof W."/>
            <person name="Rymarquis L."/>
            <person name="Schroda M."/>
            <person name="Stern D."/>
            <person name="Umen J."/>
            <person name="Willows R."/>
            <person name="Wilson N."/>
            <person name="Zimmer S.L."/>
            <person name="Allmer J."/>
            <person name="Balk J."/>
            <person name="Bisova K."/>
            <person name="Chen C.J."/>
            <person name="Elias M."/>
            <person name="Gendler K."/>
            <person name="Hauser C."/>
            <person name="Lamb M.R."/>
            <person name="Ledford H."/>
            <person name="Long J.C."/>
            <person name="Minagawa J."/>
            <person name="Page M.D."/>
            <person name="Pan J."/>
            <person name="Pootakham W."/>
            <person name="Roje S."/>
            <person name="Rose A."/>
            <person name="Stahlberg E."/>
            <person name="Terauchi A.M."/>
            <person name="Yang P."/>
            <person name="Ball S."/>
            <person name="Bowler C."/>
            <person name="Dieckmann C.L."/>
            <person name="Gladyshev V.N."/>
            <person name="Green P."/>
            <person name="Jorgensen R."/>
            <person name="Mayfield S."/>
            <person name="Mueller-Roeber B."/>
            <person name="Rajamani S."/>
            <person name="Sayre R.T."/>
            <person name="Brokstein P."/>
            <person name="Dubchak I."/>
            <person name="Goodstein D."/>
            <person name="Hornick L."/>
            <person name="Huang Y.W."/>
            <person name="Jhaveri J."/>
            <person name="Luo Y."/>
            <person name="Martinez D."/>
            <person name="Ngau W.C."/>
            <person name="Otillar B."/>
            <person name="Poliakov A."/>
            <person name="Porter A."/>
            <person name="Szajkowski L."/>
            <person name="Werner G."/>
            <person name="Zhou K."/>
            <person name="Grigoriev I.V."/>
            <person name="Rokhsar D.S."/>
            <person name="Grossman A.R."/>
        </authorList>
    </citation>
    <scope>NUCLEOTIDE SEQUENCE [LARGE SCALE GENOMIC DNA]</scope>
    <source>
        <strain evidence="3">CC-503</strain>
    </source>
</reference>
<name>A0A2K3DUW2_CHLRE</name>
<dbReference type="GO" id="GO:0071944">
    <property type="term" value="C:cell periphery"/>
    <property type="evidence" value="ECO:0000318"/>
    <property type="project" value="GO_Central"/>
</dbReference>
<organism evidence="2 3">
    <name type="scientific">Chlamydomonas reinhardtii</name>
    <name type="common">Chlamydomonas smithii</name>
    <dbReference type="NCBI Taxonomy" id="3055"/>
    <lineage>
        <taxon>Eukaryota</taxon>
        <taxon>Viridiplantae</taxon>
        <taxon>Chlorophyta</taxon>
        <taxon>core chlorophytes</taxon>
        <taxon>Chlorophyceae</taxon>
        <taxon>CS clade</taxon>
        <taxon>Chlamydomonadales</taxon>
        <taxon>Chlamydomonadaceae</taxon>
        <taxon>Chlamydomonas</taxon>
    </lineage>
</organism>
<evidence type="ECO:0000256" key="1">
    <source>
        <dbReference type="SAM" id="MobiDB-lite"/>
    </source>
</evidence>
<dbReference type="InterPro" id="IPR036770">
    <property type="entry name" value="Ankyrin_rpt-contain_sf"/>
</dbReference>
<dbReference type="PANTHER" id="PTHR12393">
    <property type="entry name" value="SPHINGOMYELIN PHOSPHODIESTERASE RELATED"/>
    <property type="match status" value="1"/>
</dbReference>
<feature type="region of interest" description="Disordered" evidence="1">
    <location>
        <begin position="404"/>
        <end position="436"/>
    </location>
</feature>
<dbReference type="PaxDb" id="3055-EDP04302"/>
<dbReference type="Gramene" id="PNW84315">
    <property type="protein sequence ID" value="PNW84315"/>
    <property type="gene ID" value="CHLRE_04g229398v5"/>
</dbReference>
<dbReference type="GO" id="GO:0046513">
    <property type="term" value="P:ceramide biosynthetic process"/>
    <property type="evidence" value="ECO:0000318"/>
    <property type="project" value="GO_Central"/>
</dbReference>
<dbReference type="AlphaFoldDB" id="A0A2K3DUW2"/>
<proteinExistence type="predicted"/>
<feature type="region of interest" description="Disordered" evidence="1">
    <location>
        <begin position="478"/>
        <end position="503"/>
    </location>
</feature>
<evidence type="ECO:0000313" key="3">
    <source>
        <dbReference type="Proteomes" id="UP000006906"/>
    </source>
</evidence>
<dbReference type="GO" id="GO:0004620">
    <property type="term" value="F:phospholipase activity"/>
    <property type="evidence" value="ECO:0000318"/>
    <property type="project" value="GO_Central"/>
</dbReference>
<dbReference type="RefSeq" id="XP_042925430.1">
    <property type="nucleotide sequence ID" value="XM_043062078.1"/>
</dbReference>
<dbReference type="Gene3D" id="1.25.40.20">
    <property type="entry name" value="Ankyrin repeat-containing domain"/>
    <property type="match status" value="1"/>
</dbReference>
<dbReference type="GO" id="GO:0030149">
    <property type="term" value="P:sphingolipid catabolic process"/>
    <property type="evidence" value="ECO:0000318"/>
    <property type="project" value="GO_Central"/>
</dbReference>
<keyword evidence="3" id="KW-1185">Reference proteome</keyword>
<dbReference type="GO" id="GO:0005783">
    <property type="term" value="C:endoplasmic reticulum"/>
    <property type="evidence" value="ECO:0000318"/>
    <property type="project" value="GO_Central"/>
</dbReference>
<dbReference type="GO" id="GO:0016020">
    <property type="term" value="C:membrane"/>
    <property type="evidence" value="ECO:0000318"/>
    <property type="project" value="GO_Central"/>
</dbReference>
<dbReference type="PANTHER" id="PTHR12393:SF6">
    <property type="entry name" value="SPHINGOMYELIN PHOSPHODIESTERASE 2"/>
    <property type="match status" value="1"/>
</dbReference>
<evidence type="ECO:0000313" key="2">
    <source>
        <dbReference type="EMBL" id="PNW84315.1"/>
    </source>
</evidence>
<sequence>MGCARPIAEGWGPDDTAKAAEAGHAALAAGLLSLCPDDKKRHSPANSLLEAAARGYGVADFTGFWKECVNGTWEDLQRQQQQEQQLAQQGQQQMNDCFSVRCPNGLDLRASASELASPLGPAGLKGILAAAAGSPTPCWLDKLDMLLQLPSGSDEAASVAAASAVAAKLAARPDLLSDVLAGAMSAPDGLARVRLLWEQRGWRLAEGSALEAAVAAAGKRGDTAAISYLFDNLGAQVALAVEQGHSVPDVLRKAVFGGHLAVLQLLASRGVRCSGGTFANLAGCAVLDGHTHILDYLLCKQAPPPLLLEPPAGSWADSDLRKRALKQALEWGTPALLEVLERLGFPFDRTEAVYLHMLKLGGDVPMIRALARLRFCGPDCHIALTSLLGDPAVPLDEIRWLLEGDGGSGGSGEAGSEGGAAGPSEGPAPTAAPKPGPAVRLVLQDAALWQRVLEAAGRRGQGQAAREVRAWLEGWRQANMKPPGDSNERWQGPRARAEGSWGGWKHRAADDTWQCCIT</sequence>
<protein>
    <submittedName>
        <fullName evidence="2">Uncharacterized protein</fullName>
    </submittedName>
</protein>